<gene>
    <name evidence="2" type="ORF">FIBSPDRAFT_902754</name>
</gene>
<dbReference type="Proteomes" id="UP000076532">
    <property type="component" value="Unassembled WGS sequence"/>
</dbReference>
<dbReference type="AlphaFoldDB" id="A0A167WV63"/>
<sequence>MAVLWTTAQRNDLGYKNCPNAQHFIGDQLPLPEELHTQREPFDDPHTFSGKRADYRFPRSTPKGARNARKPPAQQANVEVPAALPSMRKVKSVPKHDDPSEEAESDDDDGEEEKEDGVEPEEEQAVKTPKKTAQTKNELDVFPDPAWADSATSWNARLTLLESCQSMSTKTVAFIAAKLTASGLIIPPATASTATAAAAANRKPTSLLRSLPNSPAANPGASAPSTPPARSVTPPGSGASDRSRSHSLKRPAEDTADGPESISYMVIIVTMMICENHISRF</sequence>
<evidence type="ECO:0000313" key="2">
    <source>
        <dbReference type="EMBL" id="KZP06518.1"/>
    </source>
</evidence>
<evidence type="ECO:0000256" key="1">
    <source>
        <dbReference type="SAM" id="MobiDB-lite"/>
    </source>
</evidence>
<organism evidence="2 3">
    <name type="scientific">Athelia psychrophila</name>
    <dbReference type="NCBI Taxonomy" id="1759441"/>
    <lineage>
        <taxon>Eukaryota</taxon>
        <taxon>Fungi</taxon>
        <taxon>Dikarya</taxon>
        <taxon>Basidiomycota</taxon>
        <taxon>Agaricomycotina</taxon>
        <taxon>Agaricomycetes</taxon>
        <taxon>Agaricomycetidae</taxon>
        <taxon>Atheliales</taxon>
        <taxon>Atheliaceae</taxon>
        <taxon>Athelia</taxon>
    </lineage>
</organism>
<name>A0A167WV63_9AGAM</name>
<accession>A0A167WV63</accession>
<keyword evidence="3" id="KW-1185">Reference proteome</keyword>
<protein>
    <submittedName>
        <fullName evidence="2">Uncharacterized protein</fullName>
    </submittedName>
</protein>
<dbReference type="EMBL" id="KV417784">
    <property type="protein sequence ID" value="KZP06518.1"/>
    <property type="molecule type" value="Genomic_DNA"/>
</dbReference>
<feature type="compositionally biased region" description="Acidic residues" evidence="1">
    <location>
        <begin position="99"/>
        <end position="123"/>
    </location>
</feature>
<feature type="compositionally biased region" description="Basic and acidic residues" evidence="1">
    <location>
        <begin position="33"/>
        <end position="57"/>
    </location>
</feature>
<evidence type="ECO:0000313" key="3">
    <source>
        <dbReference type="Proteomes" id="UP000076532"/>
    </source>
</evidence>
<feature type="region of interest" description="Disordered" evidence="1">
    <location>
        <begin position="207"/>
        <end position="257"/>
    </location>
</feature>
<feature type="region of interest" description="Disordered" evidence="1">
    <location>
        <begin position="30"/>
        <end position="144"/>
    </location>
</feature>
<reference evidence="2 3" key="1">
    <citation type="journal article" date="2016" name="Mol. Biol. Evol.">
        <title>Comparative Genomics of Early-Diverging Mushroom-Forming Fungi Provides Insights into the Origins of Lignocellulose Decay Capabilities.</title>
        <authorList>
            <person name="Nagy L.G."/>
            <person name="Riley R."/>
            <person name="Tritt A."/>
            <person name="Adam C."/>
            <person name="Daum C."/>
            <person name="Floudas D."/>
            <person name="Sun H."/>
            <person name="Yadav J.S."/>
            <person name="Pangilinan J."/>
            <person name="Larsson K.H."/>
            <person name="Matsuura K."/>
            <person name="Barry K."/>
            <person name="Labutti K."/>
            <person name="Kuo R."/>
            <person name="Ohm R.A."/>
            <person name="Bhattacharya S.S."/>
            <person name="Shirouzu T."/>
            <person name="Yoshinaga Y."/>
            <person name="Martin F.M."/>
            <person name="Grigoriev I.V."/>
            <person name="Hibbett D.S."/>
        </authorList>
    </citation>
    <scope>NUCLEOTIDE SEQUENCE [LARGE SCALE GENOMIC DNA]</scope>
    <source>
        <strain evidence="2 3">CBS 109695</strain>
    </source>
</reference>
<proteinExistence type="predicted"/>
<feature type="compositionally biased region" description="Low complexity" evidence="1">
    <location>
        <begin position="210"/>
        <end position="235"/>
    </location>
</feature>